<evidence type="ECO:0000256" key="3">
    <source>
        <dbReference type="ARBA" id="ARBA00022806"/>
    </source>
</evidence>
<feature type="compositionally biased region" description="Basic residues" evidence="5">
    <location>
        <begin position="1402"/>
        <end position="1412"/>
    </location>
</feature>
<keyword evidence="8" id="KW-1185">Reference proteome</keyword>
<evidence type="ECO:0000256" key="2">
    <source>
        <dbReference type="ARBA" id="ARBA00022801"/>
    </source>
</evidence>
<feature type="domain" description="Helicase C-terminal" evidence="6">
    <location>
        <begin position="354"/>
        <end position="523"/>
    </location>
</feature>
<evidence type="ECO:0000256" key="4">
    <source>
        <dbReference type="ARBA" id="ARBA00022840"/>
    </source>
</evidence>
<name>A0ABV1KCY0_9PSEU</name>
<dbReference type="Proteomes" id="UP001494902">
    <property type="component" value="Unassembled WGS sequence"/>
</dbReference>
<dbReference type="Pfam" id="PF00271">
    <property type="entry name" value="Helicase_C"/>
    <property type="match status" value="1"/>
</dbReference>
<dbReference type="CDD" id="cd18791">
    <property type="entry name" value="SF2_C_RHA"/>
    <property type="match status" value="1"/>
</dbReference>
<dbReference type="SMART" id="SM00490">
    <property type="entry name" value="HELICc"/>
    <property type="match status" value="1"/>
</dbReference>
<evidence type="ECO:0000313" key="7">
    <source>
        <dbReference type="EMBL" id="MEQ3551764.1"/>
    </source>
</evidence>
<dbReference type="SMART" id="SM00487">
    <property type="entry name" value="DEXDc"/>
    <property type="match status" value="1"/>
</dbReference>
<evidence type="ECO:0000256" key="5">
    <source>
        <dbReference type="SAM" id="MobiDB-lite"/>
    </source>
</evidence>
<feature type="compositionally biased region" description="Pro residues" evidence="5">
    <location>
        <begin position="1336"/>
        <end position="1347"/>
    </location>
</feature>
<dbReference type="PANTHER" id="PTHR18934">
    <property type="entry name" value="ATP-DEPENDENT RNA HELICASE"/>
    <property type="match status" value="1"/>
</dbReference>
<evidence type="ECO:0000313" key="8">
    <source>
        <dbReference type="Proteomes" id="UP001494902"/>
    </source>
</evidence>
<feature type="region of interest" description="Disordered" evidence="5">
    <location>
        <begin position="1299"/>
        <end position="1413"/>
    </location>
</feature>
<keyword evidence="1" id="KW-0547">Nucleotide-binding</keyword>
<dbReference type="EMBL" id="JBEDNQ010000005">
    <property type="protein sequence ID" value="MEQ3551764.1"/>
    <property type="molecule type" value="Genomic_DNA"/>
</dbReference>
<feature type="compositionally biased region" description="Basic and acidic residues" evidence="5">
    <location>
        <begin position="1303"/>
        <end position="1312"/>
    </location>
</feature>
<dbReference type="CDD" id="cd17917">
    <property type="entry name" value="DEXHc_RHA-like"/>
    <property type="match status" value="1"/>
</dbReference>
<reference evidence="7 8" key="1">
    <citation type="submission" date="2024-03" db="EMBL/GenBank/DDBJ databases">
        <title>Draft genome sequence of Pseudonocardia nematodicida JCM 31783.</title>
        <authorList>
            <person name="Butdee W."/>
            <person name="Duangmal K."/>
        </authorList>
    </citation>
    <scope>NUCLEOTIDE SEQUENCE [LARGE SCALE GENOMIC DNA]</scope>
    <source>
        <strain evidence="7 8">JCM 31783</strain>
    </source>
</reference>
<dbReference type="Gene3D" id="3.40.50.300">
    <property type="entry name" value="P-loop containing nucleotide triphosphate hydrolases"/>
    <property type="match status" value="2"/>
</dbReference>
<keyword evidence="2" id="KW-0378">Hydrolase</keyword>
<dbReference type="InterPro" id="IPR027417">
    <property type="entry name" value="P-loop_NTPase"/>
</dbReference>
<dbReference type="RefSeq" id="WP_349298834.1">
    <property type="nucleotide sequence ID" value="NZ_JBEDNQ010000005.1"/>
</dbReference>
<evidence type="ECO:0000259" key="6">
    <source>
        <dbReference type="PROSITE" id="PS51194"/>
    </source>
</evidence>
<dbReference type="InterPro" id="IPR014001">
    <property type="entry name" value="Helicase_ATP-bd"/>
</dbReference>
<protein>
    <submittedName>
        <fullName evidence="7">Helicase-related protein</fullName>
    </submittedName>
</protein>
<evidence type="ECO:0000256" key="1">
    <source>
        <dbReference type="ARBA" id="ARBA00022741"/>
    </source>
</evidence>
<proteinExistence type="predicted"/>
<dbReference type="GO" id="GO:0004386">
    <property type="term" value="F:helicase activity"/>
    <property type="evidence" value="ECO:0007669"/>
    <property type="project" value="UniProtKB-KW"/>
</dbReference>
<dbReference type="InterPro" id="IPR002464">
    <property type="entry name" value="DNA/RNA_helicase_DEAH_CS"/>
</dbReference>
<feature type="region of interest" description="Disordered" evidence="5">
    <location>
        <begin position="929"/>
        <end position="948"/>
    </location>
</feature>
<dbReference type="InterPro" id="IPR001650">
    <property type="entry name" value="Helicase_C-like"/>
</dbReference>
<dbReference type="PROSITE" id="PS00690">
    <property type="entry name" value="DEAH_ATP_HELICASE"/>
    <property type="match status" value="1"/>
</dbReference>
<feature type="region of interest" description="Disordered" evidence="5">
    <location>
        <begin position="103"/>
        <end position="130"/>
    </location>
</feature>
<sequence>MSSHVALNDFQVGMTDVDISRMLRKLKERRVLILKAGTGTGKSTFAPFRLMSPPNADDLRLTDYGPIVVTEPRIQAATGVARFVGEKLVIGCPLKECNDPDHGSFNPAAHPDGPDGASGESCDDPVACDRPHVGDHPGPKLASCVVSDCARHIGPGYQVGYQVSEKKHHDPACQLVYVTDGTMVNWITEGRLHGIGTVIVDEAHERNVNIDFILAYLNRELDRYPHLRVIVTSATFDVSFFASYFGEERVHTDEVPAEKSFGYGAPFFASTNGPQEFSCSCEPVREADGSERPAHPPLESYEAWRDQHWPNAPVNGEDLRAVTDSLSALRFSDPQPGAAWRTSMADSVATHVLELVRHLDDHRIHGDVLAFLPSQKLMRTAIEHIESRMDPTRTDLFGLVQAAPLSHKEAALAPRKAGDKRKVVIATSLAETSLTVSGVRFVVDSGLAVKPLYDAETAMADFETGPHSQAGLRQRWGRVGRDAPGWVFPLYSYVDFKKLPENTRSGSTTSNLEQLVVKVKAAGIDDLASLSWPALHDHGHLDDDARSAAKTFRAELVRADKMLRQNGVVNEREQLTRFGKETGRFGAHGTSFGLAVMCADQLACAPEVATALALLDTAHSPRGFEQVKLDNLFLRLPKLPTVATEWALQLERRRAAFAAGDDDIAWVLRVVAAWEQADPSALPWQDSAYRQAFASEFWLNHDMLLQLAELRRSVLAMLSAAMKEEVRRPTNPALAHRVRAAISVGYSQRTCSRVQARTYASDADSAITYVLDKRYDLKDIAGHIIPLGRKAASTSTGRAATTYISSPVAVVPWALDVATNPDPARSKSFELLLRAIEAEDRAAVEQQAVQEQVLAAAIMQYPVGARLRLDHPEGADERTFPSSAVDSVVLCRPPQSPAVSQVPESASSVWATITSTQDDSWPVGRTIAAGEDRSGEPVDTAASDIDPSTGVVVGSEANLSPSATADGTEDMMAVARERQAHVLDKVNLRMDRGALPSGLQPDSYEVVGYNVHARGVDVLLDWTVLNAAFSGDPAVNADLELGSTVEIVAGDVVDVAGRSFQFLHRADGRGRFLVGNFDSKSSATTYQYSLSACRGDAQLIRDLKPGLRLHGEVMPGPAATRAVSLVGHIREQLRNGSRSKTGAGRSNEAIVSARSYKSKAAAFEAEGAGRGEHGEVRVPVPLSNGLLWQTFNVPHNILASAVSETPGQRVDVKLKDGPASISFAIEKAKRGRIQHDVVELRADVRFDIKSEETCSLSSKSCISKRLRDSLVALEPGVAWRDAVWTLYQRSQVLQVRQVQESAKLADEPERQRRVTSAEPRVTERASADGAAAPIRPGLPGPPPPPAAMRPGGGPIRSQEPPADAENFRTPAPAGRPAGSSRPAMPRPRSGNHVLPPEAPPTTRRRSSKRDRRSRLDNPLVPILALFVCMAIVAGVAHMLEQYFANDPSLPAAVDVQSAAAQDEAVVDATIAGSWAAQLASDAGGSEENDARAFEDYSRLREQYGALVVSSDSFAGMLTGRWTVLAPTRFDSSEDALQWCRQRQLPSEACFAHHITRDAADYLGAVYS</sequence>
<comment type="caution">
    <text evidence="7">The sequence shown here is derived from an EMBL/GenBank/DDBJ whole genome shotgun (WGS) entry which is preliminary data.</text>
</comment>
<organism evidence="7 8">
    <name type="scientific">Pseudonocardia nematodicida</name>
    <dbReference type="NCBI Taxonomy" id="1206997"/>
    <lineage>
        <taxon>Bacteria</taxon>
        <taxon>Bacillati</taxon>
        <taxon>Actinomycetota</taxon>
        <taxon>Actinomycetes</taxon>
        <taxon>Pseudonocardiales</taxon>
        <taxon>Pseudonocardiaceae</taxon>
        <taxon>Pseudonocardia</taxon>
    </lineage>
</organism>
<dbReference type="PANTHER" id="PTHR18934:SF91">
    <property type="entry name" value="PRE-MRNA-SPLICING FACTOR ATP-DEPENDENT RNA HELICASE PRP16"/>
    <property type="match status" value="1"/>
</dbReference>
<keyword evidence="3 7" id="KW-0347">Helicase</keyword>
<dbReference type="SUPFAM" id="SSF52540">
    <property type="entry name" value="P-loop containing nucleoside triphosphate hydrolases"/>
    <property type="match status" value="1"/>
</dbReference>
<dbReference type="PROSITE" id="PS51194">
    <property type="entry name" value="HELICASE_CTER"/>
    <property type="match status" value="1"/>
</dbReference>
<keyword evidence="4" id="KW-0067">ATP-binding</keyword>
<gene>
    <name evidence="7" type="ORF">WIS52_14920</name>
</gene>
<accession>A0ABV1KCY0</accession>